<dbReference type="RefSeq" id="WP_153358616.1">
    <property type="nucleotide sequence ID" value="NZ_JAYKOO010000008.1"/>
</dbReference>
<gene>
    <name evidence="2" type="ORF">GAO09_24260</name>
</gene>
<name>A0A6A8ACW7_9HYPH</name>
<accession>A0A6A8ACW7</accession>
<dbReference type="EMBL" id="WIXI01000050">
    <property type="protein sequence ID" value="MQY49155.1"/>
    <property type="molecule type" value="Genomic_DNA"/>
</dbReference>
<evidence type="ECO:0000313" key="3">
    <source>
        <dbReference type="Proteomes" id="UP000435138"/>
    </source>
</evidence>
<proteinExistence type="predicted"/>
<keyword evidence="3" id="KW-1185">Reference proteome</keyword>
<sequence>MAKTRQGFPRPTSPLSADVTVTTKENLPMPALSPEELEGRLNAHRELMITWLAAMMGGEETTKALLHRLTEDATFKDHEEDPGIAPGEGFAIETAAARETGSILEAARARMKAQQKLDNGH</sequence>
<dbReference type="AlphaFoldDB" id="A0A6A8ACW7"/>
<organism evidence="2 3">
    <name type="scientific">Endobacterium cereale</name>
    <dbReference type="NCBI Taxonomy" id="2663029"/>
    <lineage>
        <taxon>Bacteria</taxon>
        <taxon>Pseudomonadati</taxon>
        <taxon>Pseudomonadota</taxon>
        <taxon>Alphaproteobacteria</taxon>
        <taxon>Hyphomicrobiales</taxon>
        <taxon>Rhizobiaceae</taxon>
        <taxon>Endobacterium</taxon>
    </lineage>
</organism>
<comment type="caution">
    <text evidence="2">The sequence shown here is derived from an EMBL/GenBank/DDBJ whole genome shotgun (WGS) entry which is preliminary data.</text>
</comment>
<reference evidence="2 3" key="1">
    <citation type="submission" date="2019-11" db="EMBL/GenBank/DDBJ databases">
        <title>Genome analysis of Rhizobacterium cereale a novel genus and species isolated from maize roots in North Spain.</title>
        <authorList>
            <person name="Menendez E."/>
            <person name="Flores-Felix J.D."/>
            <person name="Ramirez-Bahena M.-H."/>
            <person name="Igual J.M."/>
            <person name="Garcia-Fraile P."/>
            <person name="Peix A."/>
            <person name="Velazquez E."/>
        </authorList>
    </citation>
    <scope>NUCLEOTIDE SEQUENCE [LARGE SCALE GENOMIC DNA]</scope>
    <source>
        <strain evidence="2 3">RZME27</strain>
    </source>
</reference>
<evidence type="ECO:0000256" key="1">
    <source>
        <dbReference type="SAM" id="MobiDB-lite"/>
    </source>
</evidence>
<feature type="region of interest" description="Disordered" evidence="1">
    <location>
        <begin position="1"/>
        <end position="21"/>
    </location>
</feature>
<evidence type="ECO:0000313" key="2">
    <source>
        <dbReference type="EMBL" id="MQY49155.1"/>
    </source>
</evidence>
<protein>
    <submittedName>
        <fullName evidence="2">Uncharacterized protein</fullName>
    </submittedName>
</protein>
<dbReference type="Proteomes" id="UP000435138">
    <property type="component" value="Unassembled WGS sequence"/>
</dbReference>